<dbReference type="InterPro" id="IPR035966">
    <property type="entry name" value="PKF_sf"/>
</dbReference>
<proteinExistence type="predicted"/>
<sequence length="277" mass="30978">MRPAVINMSMLPQSFLRFFAQKLDTSGSTWNMVLPGQNNALWEAFDPNLFAQTAPFIPDNETMTTRLAQTLQEADMILLLTDPLQNEENLQYFLSQLTQPVFIMPVSMLYPYVRQSESIGYDTALNEIVNQALSVADTADSMKYGKPRLFFLQLPKGASRHLTKDVALSTGGLELTDCGENARQSFQQRLTKHFQSGSTYALAAVDEAMDMTEINEQLSENMDVNINIVTVDSAQCLGPKLSAKDRLLMVQAAEKANEWVQSTPSYSGQVEWFHVTA</sequence>
<dbReference type="Proteomes" id="UP000275076">
    <property type="component" value="Unassembled WGS sequence"/>
</dbReference>
<reference evidence="1 2" key="1">
    <citation type="submission" date="2018-10" db="EMBL/GenBank/DDBJ databases">
        <title>Draft genome sequence of Bacillus salarius IM0101, isolated from a hypersaline soil in Inner Mongolia, China.</title>
        <authorList>
            <person name="Yamprayoonswat W."/>
            <person name="Boonvisut S."/>
            <person name="Jumpathong W."/>
            <person name="Sittihan S."/>
            <person name="Ruangsuj P."/>
            <person name="Wanthongcharoen S."/>
            <person name="Thongpramul N."/>
            <person name="Pimmason S."/>
            <person name="Yu B."/>
            <person name="Yasawong M."/>
        </authorList>
    </citation>
    <scope>NUCLEOTIDE SEQUENCE [LARGE SCALE GENOMIC DNA]</scope>
    <source>
        <strain evidence="1 2">IM0101</strain>
    </source>
</reference>
<dbReference type="GO" id="GO:0003872">
    <property type="term" value="F:6-phosphofructokinase activity"/>
    <property type="evidence" value="ECO:0007669"/>
    <property type="project" value="InterPro"/>
</dbReference>
<name>A0A428N414_9BACI</name>
<organism evidence="1 2">
    <name type="scientific">Salibacterium salarium</name>
    <dbReference type="NCBI Taxonomy" id="284579"/>
    <lineage>
        <taxon>Bacteria</taxon>
        <taxon>Bacillati</taxon>
        <taxon>Bacillota</taxon>
        <taxon>Bacilli</taxon>
        <taxon>Bacillales</taxon>
        <taxon>Bacillaceae</taxon>
    </lineage>
</organism>
<dbReference type="Gene3D" id="3.40.50.450">
    <property type="match status" value="1"/>
</dbReference>
<accession>A0A428N414</accession>
<evidence type="ECO:0000313" key="1">
    <source>
        <dbReference type="EMBL" id="RSL33029.1"/>
    </source>
</evidence>
<dbReference type="AlphaFoldDB" id="A0A428N414"/>
<dbReference type="Gene3D" id="3.40.50.460">
    <property type="entry name" value="Phosphofructokinase domain"/>
    <property type="match status" value="1"/>
</dbReference>
<dbReference type="EMBL" id="RBVX01000010">
    <property type="protein sequence ID" value="RSL33029.1"/>
    <property type="molecule type" value="Genomic_DNA"/>
</dbReference>
<evidence type="ECO:0008006" key="3">
    <source>
        <dbReference type="Google" id="ProtNLM"/>
    </source>
</evidence>
<dbReference type="SUPFAM" id="SSF53784">
    <property type="entry name" value="Phosphofructokinase"/>
    <property type="match status" value="1"/>
</dbReference>
<comment type="caution">
    <text evidence="1">The sequence shown here is derived from an EMBL/GenBank/DDBJ whole genome shotgun (WGS) entry which is preliminary data.</text>
</comment>
<protein>
    <recommendedName>
        <fullName evidence="3">Phosphofructokinase</fullName>
    </recommendedName>
</protein>
<evidence type="ECO:0000313" key="2">
    <source>
        <dbReference type="Proteomes" id="UP000275076"/>
    </source>
</evidence>
<dbReference type="RefSeq" id="WP_125556094.1">
    <property type="nucleotide sequence ID" value="NZ_RBVX01000010.1"/>
</dbReference>
<gene>
    <name evidence="1" type="ORF">D7Z54_11990</name>
</gene>
<dbReference type="OrthoDB" id="2831403at2"/>
<keyword evidence="2" id="KW-1185">Reference proteome</keyword>